<proteinExistence type="predicted"/>
<organism evidence="2">
    <name type="scientific">Tanacetum cinerariifolium</name>
    <name type="common">Dalmatian daisy</name>
    <name type="synonym">Chrysanthemum cinerariifolium</name>
    <dbReference type="NCBI Taxonomy" id="118510"/>
    <lineage>
        <taxon>Eukaryota</taxon>
        <taxon>Viridiplantae</taxon>
        <taxon>Streptophyta</taxon>
        <taxon>Embryophyta</taxon>
        <taxon>Tracheophyta</taxon>
        <taxon>Spermatophyta</taxon>
        <taxon>Magnoliopsida</taxon>
        <taxon>eudicotyledons</taxon>
        <taxon>Gunneridae</taxon>
        <taxon>Pentapetalae</taxon>
        <taxon>asterids</taxon>
        <taxon>campanulids</taxon>
        <taxon>Asterales</taxon>
        <taxon>Asteraceae</taxon>
        <taxon>Asteroideae</taxon>
        <taxon>Anthemideae</taxon>
        <taxon>Anthemidinae</taxon>
        <taxon>Tanacetum</taxon>
    </lineage>
</organism>
<comment type="caution">
    <text evidence="2">The sequence shown here is derived from an EMBL/GenBank/DDBJ whole genome shotgun (WGS) entry which is preliminary data.</text>
</comment>
<feature type="non-terminal residue" evidence="2">
    <location>
        <position position="1"/>
    </location>
</feature>
<accession>A0A699KBA2</accession>
<gene>
    <name evidence="2" type="ORF">Tci_656808</name>
</gene>
<protein>
    <submittedName>
        <fullName evidence="2">Uncharacterized protein</fullName>
    </submittedName>
</protein>
<evidence type="ECO:0000256" key="1">
    <source>
        <dbReference type="SAM" id="MobiDB-lite"/>
    </source>
</evidence>
<feature type="region of interest" description="Disordered" evidence="1">
    <location>
        <begin position="14"/>
        <end position="45"/>
    </location>
</feature>
<dbReference type="AlphaFoldDB" id="A0A699KBA2"/>
<evidence type="ECO:0000313" key="2">
    <source>
        <dbReference type="EMBL" id="GFA84836.1"/>
    </source>
</evidence>
<sequence length="203" mass="23776">IESFVSIDTKLVKGSEKAAKGSSKRAEGKLEQEDAKRQRIEEENESAELKRCLEIIPDDEDDVTIEDTPLSSESSTIVDYKIYKEGRKSFFKIIRADGNSQNYLTFRQMFKNFNREDLEVLWGIVKAIFKKTKLVDDMDNLVYCVTTQNMVYYLLVEKMYPLAINILHQMWNDVRLQVDYEVEMAYDLLRLIRMQISEGYVPE</sequence>
<name>A0A699KBA2_TANCI</name>
<dbReference type="EMBL" id="BKCJ010499777">
    <property type="protein sequence ID" value="GFA84836.1"/>
    <property type="molecule type" value="Genomic_DNA"/>
</dbReference>
<reference evidence="2" key="1">
    <citation type="journal article" date="2019" name="Sci. Rep.">
        <title>Draft genome of Tanacetum cinerariifolium, the natural source of mosquito coil.</title>
        <authorList>
            <person name="Yamashiro T."/>
            <person name="Shiraishi A."/>
            <person name="Satake H."/>
            <person name="Nakayama K."/>
        </authorList>
    </citation>
    <scope>NUCLEOTIDE SEQUENCE</scope>
</reference>